<accession>A0A4S8JE51</accession>
<feature type="transmembrane region" description="Helical" evidence="1">
    <location>
        <begin position="53"/>
        <end position="74"/>
    </location>
</feature>
<dbReference type="EMBL" id="PYDT01000005">
    <property type="protein sequence ID" value="THU60071.1"/>
    <property type="molecule type" value="Genomic_DNA"/>
</dbReference>
<keyword evidence="1" id="KW-1133">Transmembrane helix</keyword>
<evidence type="ECO:0000313" key="2">
    <source>
        <dbReference type="EMBL" id="THU60071.1"/>
    </source>
</evidence>
<keyword evidence="1" id="KW-0812">Transmembrane</keyword>
<dbReference type="AlphaFoldDB" id="A0A4S8JE51"/>
<sequence length="104" mass="12055">MANTAVQDMSSHYNGLDSQLFTGYPWLNWRDDAIKKNMTIREKRNVRDFAKSYNLAVFLDVVEFFLTCMVGAPIKMKQTIEIFPSGAFACNPLYFDKLKWFVAI</sequence>
<gene>
    <name evidence="2" type="ORF">C4D60_Mb07t08770</name>
</gene>
<comment type="caution">
    <text evidence="2">The sequence shown here is derived from an EMBL/GenBank/DDBJ whole genome shotgun (WGS) entry which is preliminary data.</text>
</comment>
<keyword evidence="3" id="KW-1185">Reference proteome</keyword>
<proteinExistence type="predicted"/>
<organism evidence="2 3">
    <name type="scientific">Musa balbisiana</name>
    <name type="common">Banana</name>
    <dbReference type="NCBI Taxonomy" id="52838"/>
    <lineage>
        <taxon>Eukaryota</taxon>
        <taxon>Viridiplantae</taxon>
        <taxon>Streptophyta</taxon>
        <taxon>Embryophyta</taxon>
        <taxon>Tracheophyta</taxon>
        <taxon>Spermatophyta</taxon>
        <taxon>Magnoliopsida</taxon>
        <taxon>Liliopsida</taxon>
        <taxon>Zingiberales</taxon>
        <taxon>Musaceae</taxon>
        <taxon>Musa</taxon>
    </lineage>
</organism>
<keyword evidence="1" id="KW-0472">Membrane</keyword>
<evidence type="ECO:0000313" key="3">
    <source>
        <dbReference type="Proteomes" id="UP000317650"/>
    </source>
</evidence>
<protein>
    <submittedName>
        <fullName evidence="2">Uncharacterized protein</fullName>
    </submittedName>
</protein>
<evidence type="ECO:0000256" key="1">
    <source>
        <dbReference type="SAM" id="Phobius"/>
    </source>
</evidence>
<dbReference type="Proteomes" id="UP000317650">
    <property type="component" value="Chromosome 7"/>
</dbReference>
<name>A0A4S8JE51_MUSBA</name>
<reference evidence="2 3" key="1">
    <citation type="journal article" date="2019" name="Nat. Plants">
        <title>Genome sequencing of Musa balbisiana reveals subgenome evolution and function divergence in polyploid bananas.</title>
        <authorList>
            <person name="Yao X."/>
        </authorList>
    </citation>
    <scope>NUCLEOTIDE SEQUENCE [LARGE SCALE GENOMIC DNA]</scope>
    <source>
        <strain evidence="3">cv. DH-PKW</strain>
        <tissue evidence="2">Leaves</tissue>
    </source>
</reference>